<dbReference type="GO" id="GO:0000976">
    <property type="term" value="F:transcription cis-regulatory region binding"/>
    <property type="evidence" value="ECO:0007669"/>
    <property type="project" value="TreeGrafter"/>
</dbReference>
<feature type="DNA-binding region" description="H-T-H motif" evidence="4">
    <location>
        <begin position="44"/>
        <end position="63"/>
    </location>
</feature>
<dbReference type="PANTHER" id="PTHR30055:SF148">
    <property type="entry name" value="TETR-FAMILY TRANSCRIPTIONAL REGULATOR"/>
    <property type="match status" value="1"/>
</dbReference>
<dbReference type="InterPro" id="IPR011075">
    <property type="entry name" value="TetR_C"/>
</dbReference>
<evidence type="ECO:0000256" key="3">
    <source>
        <dbReference type="ARBA" id="ARBA00023163"/>
    </source>
</evidence>
<keyword evidence="2 4" id="KW-0238">DNA-binding</keyword>
<dbReference type="InterPro" id="IPR036271">
    <property type="entry name" value="Tet_transcr_reg_TetR-rel_C_sf"/>
</dbReference>
<evidence type="ECO:0000256" key="4">
    <source>
        <dbReference type="PROSITE-ProRule" id="PRU00335"/>
    </source>
</evidence>
<evidence type="ECO:0000256" key="1">
    <source>
        <dbReference type="ARBA" id="ARBA00023015"/>
    </source>
</evidence>
<dbReference type="GO" id="GO:0003700">
    <property type="term" value="F:DNA-binding transcription factor activity"/>
    <property type="evidence" value="ECO:0007669"/>
    <property type="project" value="TreeGrafter"/>
</dbReference>
<dbReference type="Pfam" id="PF00440">
    <property type="entry name" value="TetR_N"/>
    <property type="match status" value="1"/>
</dbReference>
<keyword evidence="1" id="KW-0805">Transcription regulation</keyword>
<evidence type="ECO:0000313" key="7">
    <source>
        <dbReference type="Proteomes" id="UP000011666"/>
    </source>
</evidence>
<dbReference type="InterPro" id="IPR050109">
    <property type="entry name" value="HTH-type_TetR-like_transc_reg"/>
</dbReference>
<protein>
    <submittedName>
        <fullName evidence="6">Putative TetR family transcriptional regulator</fullName>
    </submittedName>
</protein>
<gene>
    <name evidence="6" type="ORF">GS4_14_01390</name>
</gene>
<dbReference type="PROSITE" id="PS50977">
    <property type="entry name" value="HTH_TETR_2"/>
    <property type="match status" value="1"/>
</dbReference>
<dbReference type="PRINTS" id="PR00455">
    <property type="entry name" value="HTHTETR"/>
</dbReference>
<evidence type="ECO:0000256" key="2">
    <source>
        <dbReference type="ARBA" id="ARBA00023125"/>
    </source>
</evidence>
<dbReference type="Proteomes" id="UP000011666">
    <property type="component" value="Unassembled WGS sequence"/>
</dbReference>
<comment type="caution">
    <text evidence="6">The sequence shown here is derived from an EMBL/GenBank/DDBJ whole genome shotgun (WGS) entry which is preliminary data.</text>
</comment>
<keyword evidence="3" id="KW-0804">Transcription</keyword>
<name>M0QJ41_9ACTN</name>
<evidence type="ECO:0000259" key="5">
    <source>
        <dbReference type="PROSITE" id="PS50977"/>
    </source>
</evidence>
<organism evidence="6 7">
    <name type="scientific">Gordonia soli NBRC 108243</name>
    <dbReference type="NCBI Taxonomy" id="1223545"/>
    <lineage>
        <taxon>Bacteria</taxon>
        <taxon>Bacillati</taxon>
        <taxon>Actinomycetota</taxon>
        <taxon>Actinomycetes</taxon>
        <taxon>Mycobacteriales</taxon>
        <taxon>Gordoniaceae</taxon>
        <taxon>Gordonia</taxon>
    </lineage>
</organism>
<dbReference type="Pfam" id="PF16859">
    <property type="entry name" value="TetR_C_11"/>
    <property type="match status" value="1"/>
</dbReference>
<reference evidence="6 7" key="1">
    <citation type="submission" date="2013-01" db="EMBL/GenBank/DDBJ databases">
        <title>Whole genome shotgun sequence of Gordonia soli NBRC 108243.</title>
        <authorList>
            <person name="Isaki-Nakamura S."/>
            <person name="Hosoyama A."/>
            <person name="Tsuchikane K."/>
            <person name="Ando Y."/>
            <person name="Baba S."/>
            <person name="Ohji S."/>
            <person name="Hamada M."/>
            <person name="Tamura T."/>
            <person name="Yamazoe A."/>
            <person name="Yamazaki S."/>
            <person name="Fujita N."/>
        </authorList>
    </citation>
    <scope>NUCLEOTIDE SEQUENCE [LARGE SCALE GENOMIC DNA]</scope>
    <source>
        <strain evidence="6 7">NBRC 108243</strain>
    </source>
</reference>
<accession>M0QJ41</accession>
<dbReference type="InterPro" id="IPR001647">
    <property type="entry name" value="HTH_TetR"/>
</dbReference>
<proteinExistence type="predicted"/>
<dbReference type="InterPro" id="IPR009057">
    <property type="entry name" value="Homeodomain-like_sf"/>
</dbReference>
<dbReference type="SUPFAM" id="SSF48498">
    <property type="entry name" value="Tetracyclin repressor-like, C-terminal domain"/>
    <property type="match status" value="1"/>
</dbReference>
<dbReference type="Gene3D" id="1.10.10.60">
    <property type="entry name" value="Homeodomain-like"/>
    <property type="match status" value="1"/>
</dbReference>
<dbReference type="AlphaFoldDB" id="M0QJ41"/>
<dbReference type="eggNOG" id="COG1309">
    <property type="taxonomic scope" value="Bacteria"/>
</dbReference>
<dbReference type="STRING" id="1223545.GS4_14_01390"/>
<feature type="domain" description="HTH tetR-type" evidence="5">
    <location>
        <begin position="21"/>
        <end position="81"/>
    </location>
</feature>
<dbReference type="OrthoDB" id="6077212at2"/>
<dbReference type="PANTHER" id="PTHR30055">
    <property type="entry name" value="HTH-TYPE TRANSCRIPTIONAL REGULATOR RUTR"/>
    <property type="match status" value="1"/>
</dbReference>
<dbReference type="SUPFAM" id="SSF46689">
    <property type="entry name" value="Homeodomain-like"/>
    <property type="match status" value="1"/>
</dbReference>
<dbReference type="EMBL" id="BANX01000014">
    <property type="protein sequence ID" value="GAC68306.1"/>
    <property type="molecule type" value="Genomic_DNA"/>
</dbReference>
<keyword evidence="7" id="KW-1185">Reference proteome</keyword>
<sequence length="207" mass="21879">MLQAMEVVSSGSVIRGRPRDPSADRAILDAAFDLISAHGYAKVTVSAIIARAGTSSATVYRRWPTKLDLVAAAIASRRAEIDDIDTGRMDSDVASFVERLTEVMCLRPADLGDALVAELRREPGLSAAVADTMVAPRLRVIAAILDRARARGEIGEIPVDVAYSLVVGQLQSLTQVSDRALDDSYVSAAIVGATAALRAYPAARSSV</sequence>
<evidence type="ECO:0000313" key="6">
    <source>
        <dbReference type="EMBL" id="GAC68306.1"/>
    </source>
</evidence>
<dbReference type="Gene3D" id="1.10.357.10">
    <property type="entry name" value="Tetracycline Repressor, domain 2"/>
    <property type="match status" value="1"/>
</dbReference>